<name>A0A1Y1I4T2_KLENI</name>
<evidence type="ECO:0000256" key="9">
    <source>
        <dbReference type="RuleBase" id="RU363127"/>
    </source>
</evidence>
<evidence type="ECO:0000256" key="6">
    <source>
        <dbReference type="ARBA" id="ARBA00022989"/>
    </source>
</evidence>
<feature type="compositionally biased region" description="Basic and acidic residues" evidence="10">
    <location>
        <begin position="658"/>
        <end position="687"/>
    </location>
</feature>
<feature type="compositionally biased region" description="Basic and acidic residues" evidence="10">
    <location>
        <begin position="615"/>
        <end position="650"/>
    </location>
</feature>
<dbReference type="GO" id="GO:0009834">
    <property type="term" value="P:plant-type secondary cell wall biogenesis"/>
    <property type="evidence" value="ECO:0000318"/>
    <property type="project" value="GO_Central"/>
</dbReference>
<evidence type="ECO:0000256" key="2">
    <source>
        <dbReference type="ARBA" id="ARBA00007706"/>
    </source>
</evidence>
<dbReference type="GO" id="GO:0010417">
    <property type="term" value="P:glucuronoxylan biosynthetic process"/>
    <property type="evidence" value="ECO:0000318"/>
    <property type="project" value="GO_Central"/>
</dbReference>
<accession>A0A1Y1I4T2</accession>
<protein>
    <recommendedName>
        <fullName evidence="9">Glycosyltransferases</fullName>
        <ecNumber evidence="9">2.4.-.-</ecNumber>
    </recommendedName>
</protein>
<dbReference type="EC" id="2.4.-.-" evidence="9"/>
<keyword evidence="8" id="KW-0325">Glycoprotein</keyword>
<dbReference type="GO" id="GO:0000139">
    <property type="term" value="C:Golgi membrane"/>
    <property type="evidence" value="ECO:0000318"/>
    <property type="project" value="GO_Central"/>
</dbReference>
<comment type="similarity">
    <text evidence="2 9">Belongs to the glycosyltransferase 43 family.</text>
</comment>
<evidence type="ECO:0000256" key="3">
    <source>
        <dbReference type="ARBA" id="ARBA00022679"/>
    </source>
</evidence>
<keyword evidence="6 9" id="KW-1133">Transmembrane helix</keyword>
<comment type="subcellular location">
    <subcellularLocation>
        <location evidence="9">Golgi apparatus membrane</location>
        <topology evidence="9">Single-pass type II membrane protein</topology>
    </subcellularLocation>
    <subcellularLocation>
        <location evidence="1">Membrane</location>
        <topology evidence="1">Single-pass type II membrane protein</topology>
    </subcellularLocation>
</comment>
<evidence type="ECO:0000313" key="11">
    <source>
        <dbReference type="EMBL" id="GAQ85954.1"/>
    </source>
</evidence>
<reference evidence="11 12" key="1">
    <citation type="journal article" date="2014" name="Nat. Commun.">
        <title>Klebsormidium flaccidum genome reveals primary factors for plant terrestrial adaptation.</title>
        <authorList>
            <person name="Hori K."/>
            <person name="Maruyama F."/>
            <person name="Fujisawa T."/>
            <person name="Togashi T."/>
            <person name="Yamamoto N."/>
            <person name="Seo M."/>
            <person name="Sato S."/>
            <person name="Yamada T."/>
            <person name="Mori H."/>
            <person name="Tajima N."/>
            <person name="Moriyama T."/>
            <person name="Ikeuchi M."/>
            <person name="Watanabe M."/>
            <person name="Wada H."/>
            <person name="Kobayashi K."/>
            <person name="Saito M."/>
            <person name="Masuda T."/>
            <person name="Sasaki-Sekimoto Y."/>
            <person name="Mashiguchi K."/>
            <person name="Awai K."/>
            <person name="Shimojima M."/>
            <person name="Masuda S."/>
            <person name="Iwai M."/>
            <person name="Nobusawa T."/>
            <person name="Narise T."/>
            <person name="Kondo S."/>
            <person name="Saito H."/>
            <person name="Sato R."/>
            <person name="Murakawa M."/>
            <person name="Ihara Y."/>
            <person name="Oshima-Yamada Y."/>
            <person name="Ohtaka K."/>
            <person name="Satoh M."/>
            <person name="Sonobe K."/>
            <person name="Ishii M."/>
            <person name="Ohtani R."/>
            <person name="Kanamori-Sato M."/>
            <person name="Honoki R."/>
            <person name="Miyazaki D."/>
            <person name="Mochizuki H."/>
            <person name="Umetsu J."/>
            <person name="Higashi K."/>
            <person name="Shibata D."/>
            <person name="Kamiya Y."/>
            <person name="Sato N."/>
            <person name="Nakamura Y."/>
            <person name="Tabata S."/>
            <person name="Ida S."/>
            <person name="Kurokawa K."/>
            <person name="Ohta H."/>
        </authorList>
    </citation>
    <scope>NUCLEOTIDE SEQUENCE [LARGE SCALE GENOMIC DNA]</scope>
    <source>
        <strain evidence="11 12">NIES-2285</strain>
    </source>
</reference>
<evidence type="ECO:0000256" key="7">
    <source>
        <dbReference type="ARBA" id="ARBA00023136"/>
    </source>
</evidence>
<gene>
    <name evidence="11" type="ORF">KFL_002620200</name>
</gene>
<comment type="function">
    <text evidence="9">Involved in the synthesis of glucuronoxylan hemicellulose in secondary cell walls.</text>
</comment>
<dbReference type="AlphaFoldDB" id="A0A1Y1I4T2"/>
<dbReference type="Pfam" id="PF03360">
    <property type="entry name" value="Glyco_transf_43"/>
    <property type="match status" value="1"/>
</dbReference>
<dbReference type="GO" id="GO:0042285">
    <property type="term" value="F:xylosyltransferase activity"/>
    <property type="evidence" value="ECO:0000318"/>
    <property type="project" value="GO_Central"/>
</dbReference>
<feature type="transmembrane region" description="Helical" evidence="9">
    <location>
        <begin position="39"/>
        <end position="61"/>
    </location>
</feature>
<dbReference type="Proteomes" id="UP000054558">
    <property type="component" value="Unassembled WGS sequence"/>
</dbReference>
<evidence type="ECO:0000256" key="1">
    <source>
        <dbReference type="ARBA" id="ARBA00004606"/>
    </source>
</evidence>
<dbReference type="PANTHER" id="PTHR10896">
    <property type="entry name" value="GALACTOSYLGALACTOSYLXYLOSYLPROTEIN 3-BETA-GLUCURONOSYLTRANSFERASE BETA-1,3-GLUCURONYLTRANSFERASE"/>
    <property type="match status" value="1"/>
</dbReference>
<dbReference type="InterPro" id="IPR005027">
    <property type="entry name" value="Glyco_trans_43"/>
</dbReference>
<evidence type="ECO:0000313" key="12">
    <source>
        <dbReference type="Proteomes" id="UP000054558"/>
    </source>
</evidence>
<keyword evidence="12" id="KW-1185">Reference proteome</keyword>
<dbReference type="STRING" id="105231.A0A1Y1I4T2"/>
<dbReference type="PANTHER" id="PTHR10896:SF17">
    <property type="entry name" value="BETA-1,4-XYLOSYLTRANSFERASE IRX14H-RELATED"/>
    <property type="match status" value="1"/>
</dbReference>
<sequence length="721" mass="78995">MMGKRKAPSSSSTPPGQKAKGPRQDSGAADGSLPERRSFVHGSAFLIVCFACFLLGFRLSWEGKAAFLGAYRIGPESGKLVLRDTGTSLDYADSESGGGAAQGGLDLRPGAWESGQGDKYGAGVADGEWERIETRILASAGGVVNASESNRSRRLLPRPPPSPPEHPWVGRHNISVRPWPHPDAGETLLAHALIAAVQREQQNQFGVPLDRRKRMIVVTPTYRRAFQQIHLSHLTDTLRLAPEPLSWLVVEAGGPTEETQAILSKTGLADIHLLPVPGVTMPDVRAPERPIVEDYLRDVALGYIQKQAMEGVVVFADDSATLRLALFQELQKVRWFAAFSVGMLVQGGGSQVDLPVQGPVCGPEGDVRGWHAADHELLRLKKPAVVPKRALLGAAEKRLPGGEGAQRRLLALEVPERTEGFGAGSDSISQLGAGTVVRQLQQVEQSEYFEPELFIPKLEWVGFAFNARLLWAPAERPAWLREWKPSTTLGKVDAVVGDYEGDEDPTDLLARMVEDESQVETLGRCGKDVLAWWLKVEAAEEGQYPAGWRLAENLPVVAEPQEWSEEQWAEYEARLVEEKKKKKKKKSKKKKKAPEATKVEEDAAARQAAEQAAADEARRVEEEKQRELEAARQAEEERQTRLAEAQKAEVEDNLDSVQKAKAEVRTDPEKEGEKAESKLESSALAEKEALTNNAKEVLNKLVEGADGGVADDTQAREKQTS</sequence>
<evidence type="ECO:0000256" key="5">
    <source>
        <dbReference type="ARBA" id="ARBA00022968"/>
    </source>
</evidence>
<evidence type="ECO:0000256" key="10">
    <source>
        <dbReference type="SAM" id="MobiDB-lite"/>
    </source>
</evidence>
<dbReference type="EMBL" id="DF237211">
    <property type="protein sequence ID" value="GAQ85954.1"/>
    <property type="molecule type" value="Genomic_DNA"/>
</dbReference>
<proteinExistence type="inferred from homology"/>
<feature type="compositionally biased region" description="Basic and acidic residues" evidence="10">
    <location>
        <begin position="593"/>
        <end position="604"/>
    </location>
</feature>
<keyword evidence="9" id="KW-0961">Cell wall biogenesis/degradation</keyword>
<feature type="region of interest" description="Disordered" evidence="10">
    <location>
        <begin position="1"/>
        <end position="33"/>
    </location>
</feature>
<feature type="region of interest" description="Disordered" evidence="10">
    <location>
        <begin position="148"/>
        <end position="168"/>
    </location>
</feature>
<feature type="compositionally biased region" description="Basic residues" evidence="10">
    <location>
        <begin position="582"/>
        <end position="592"/>
    </location>
</feature>
<keyword evidence="9" id="KW-0333">Golgi apparatus</keyword>
<dbReference type="Gene3D" id="3.90.550.10">
    <property type="entry name" value="Spore Coat Polysaccharide Biosynthesis Protein SpsA, Chain A"/>
    <property type="match status" value="1"/>
</dbReference>
<dbReference type="GO" id="GO:0071555">
    <property type="term" value="P:cell wall organization"/>
    <property type="evidence" value="ECO:0007669"/>
    <property type="project" value="UniProtKB-KW"/>
</dbReference>
<keyword evidence="7 9" id="KW-0472">Membrane</keyword>
<feature type="compositionally biased region" description="Pro residues" evidence="10">
    <location>
        <begin position="157"/>
        <end position="166"/>
    </location>
</feature>
<keyword evidence="5 9" id="KW-0735">Signal-anchor</keyword>
<evidence type="ECO:0000256" key="8">
    <source>
        <dbReference type="ARBA" id="ARBA00023180"/>
    </source>
</evidence>
<feature type="compositionally biased region" description="Low complexity" evidence="10">
    <location>
        <begin position="605"/>
        <end position="614"/>
    </location>
</feature>
<feature type="region of interest" description="Disordered" evidence="10">
    <location>
        <begin position="582"/>
        <end position="687"/>
    </location>
</feature>
<keyword evidence="4 9" id="KW-0812">Transmembrane</keyword>
<dbReference type="OrthoDB" id="675023at2759"/>
<organism evidence="11 12">
    <name type="scientific">Klebsormidium nitens</name>
    <name type="common">Green alga</name>
    <name type="synonym">Ulothrix nitens</name>
    <dbReference type="NCBI Taxonomy" id="105231"/>
    <lineage>
        <taxon>Eukaryota</taxon>
        <taxon>Viridiplantae</taxon>
        <taxon>Streptophyta</taxon>
        <taxon>Klebsormidiophyceae</taxon>
        <taxon>Klebsormidiales</taxon>
        <taxon>Klebsormidiaceae</taxon>
        <taxon>Klebsormidium</taxon>
    </lineage>
</organism>
<evidence type="ECO:0000256" key="4">
    <source>
        <dbReference type="ARBA" id="ARBA00022692"/>
    </source>
</evidence>
<keyword evidence="3 9" id="KW-0808">Transferase</keyword>
<dbReference type="InterPro" id="IPR029044">
    <property type="entry name" value="Nucleotide-diphossugar_trans"/>
</dbReference>
<dbReference type="SUPFAM" id="SSF53448">
    <property type="entry name" value="Nucleotide-diphospho-sugar transferases"/>
    <property type="match status" value="1"/>
</dbReference>
<dbReference type="GO" id="GO:0015018">
    <property type="term" value="F:galactosylgalactosylxylosylprotein 3-beta-glucuronosyltransferase activity"/>
    <property type="evidence" value="ECO:0007669"/>
    <property type="project" value="InterPro"/>
</dbReference>
<dbReference type="OMA" id="LLHGICC"/>